<dbReference type="Proteomes" id="UP001519363">
    <property type="component" value="Unassembled WGS sequence"/>
</dbReference>
<proteinExistence type="predicted"/>
<evidence type="ECO:0000313" key="2">
    <source>
        <dbReference type="Proteomes" id="UP001519363"/>
    </source>
</evidence>
<name>A0ABS5APQ9_9PSEU</name>
<sequence length="209" mass="21789">MKAMYRNSAFRPVFVQTGGQTGSRVPVVADGLRTGPDGIAHCPAAPLLAGSLRRRGLAAGRGLLAFDDECGDHRSLGFTVSWVDARGRAIGLGAAASAEDPEALASAAQVVREWSAVLRPRRILVLARPEPVDLLLALDPATLAPCTRRGGPARLLRAAGDLRAEWLAEVGTVGLLTHPDTERRLLTGVVAAIGGLGPTTVVDRVGAVR</sequence>
<accession>A0ABS5APQ9</accession>
<gene>
    <name evidence="1" type="ORF">JOF53_007433</name>
</gene>
<keyword evidence="2" id="KW-1185">Reference proteome</keyword>
<dbReference type="EMBL" id="JAGIOO010000001">
    <property type="protein sequence ID" value="MBP2478561.1"/>
    <property type="molecule type" value="Genomic_DNA"/>
</dbReference>
<dbReference type="RefSeq" id="WP_143342448.1">
    <property type="nucleotide sequence ID" value="NZ_JAGIOO010000001.1"/>
</dbReference>
<evidence type="ECO:0000313" key="1">
    <source>
        <dbReference type="EMBL" id="MBP2478561.1"/>
    </source>
</evidence>
<comment type="caution">
    <text evidence="1">The sequence shown here is derived from an EMBL/GenBank/DDBJ whole genome shotgun (WGS) entry which is preliminary data.</text>
</comment>
<reference evidence="1 2" key="1">
    <citation type="submission" date="2021-03" db="EMBL/GenBank/DDBJ databases">
        <title>Sequencing the genomes of 1000 actinobacteria strains.</title>
        <authorList>
            <person name="Klenk H.-P."/>
        </authorList>
    </citation>
    <scope>NUCLEOTIDE SEQUENCE [LARGE SCALE GENOMIC DNA]</scope>
    <source>
        <strain evidence="1 2">DSM 44580</strain>
    </source>
</reference>
<organism evidence="1 2">
    <name type="scientific">Crossiella equi</name>
    <dbReference type="NCBI Taxonomy" id="130796"/>
    <lineage>
        <taxon>Bacteria</taxon>
        <taxon>Bacillati</taxon>
        <taxon>Actinomycetota</taxon>
        <taxon>Actinomycetes</taxon>
        <taxon>Pseudonocardiales</taxon>
        <taxon>Pseudonocardiaceae</taxon>
        <taxon>Crossiella</taxon>
    </lineage>
</organism>
<protein>
    <submittedName>
        <fullName evidence="1">Uncharacterized protein</fullName>
    </submittedName>
</protein>